<evidence type="ECO:0000256" key="7">
    <source>
        <dbReference type="ARBA" id="ARBA00035034"/>
    </source>
</evidence>
<reference evidence="9" key="1">
    <citation type="journal article" date="2023" name="Mol. Phylogenet. Evol.">
        <title>Genome-scale phylogeny and comparative genomics of the fungal order Sordariales.</title>
        <authorList>
            <person name="Hensen N."/>
            <person name="Bonometti L."/>
            <person name="Westerberg I."/>
            <person name="Brannstrom I.O."/>
            <person name="Guillou S."/>
            <person name="Cros-Aarteil S."/>
            <person name="Calhoun S."/>
            <person name="Haridas S."/>
            <person name="Kuo A."/>
            <person name="Mondo S."/>
            <person name="Pangilinan J."/>
            <person name="Riley R."/>
            <person name="LaButti K."/>
            <person name="Andreopoulos B."/>
            <person name="Lipzen A."/>
            <person name="Chen C."/>
            <person name="Yan M."/>
            <person name="Daum C."/>
            <person name="Ng V."/>
            <person name="Clum A."/>
            <person name="Steindorff A."/>
            <person name="Ohm R.A."/>
            <person name="Martin F."/>
            <person name="Silar P."/>
            <person name="Natvig D.O."/>
            <person name="Lalanne C."/>
            <person name="Gautier V."/>
            <person name="Ament-Velasquez S.L."/>
            <person name="Kruys A."/>
            <person name="Hutchinson M.I."/>
            <person name="Powell A.J."/>
            <person name="Barry K."/>
            <person name="Miller A.N."/>
            <person name="Grigoriev I.V."/>
            <person name="Debuchy R."/>
            <person name="Gladieux P."/>
            <person name="Hiltunen Thoren M."/>
            <person name="Johannesson H."/>
        </authorList>
    </citation>
    <scope>NUCLEOTIDE SEQUENCE</scope>
    <source>
        <strain evidence="9">PSN293</strain>
    </source>
</reference>
<evidence type="ECO:0000256" key="4">
    <source>
        <dbReference type="ARBA" id="ARBA00023004"/>
    </source>
</evidence>
<dbReference type="CDD" id="cd16348">
    <property type="entry name" value="VOC_YdcJ_like"/>
    <property type="match status" value="1"/>
</dbReference>
<dbReference type="Proteomes" id="UP001301769">
    <property type="component" value="Unassembled WGS sequence"/>
</dbReference>
<accession>A0AAN6Y173</accession>
<comment type="cofactor">
    <cofactor evidence="1">
        <name>Fe(2+)</name>
        <dbReference type="ChEBI" id="CHEBI:29033"/>
    </cofactor>
</comment>
<dbReference type="GO" id="GO:0051213">
    <property type="term" value="F:dioxygenase activity"/>
    <property type="evidence" value="ECO:0007669"/>
    <property type="project" value="UniProtKB-KW"/>
</dbReference>
<sequence length="504" mass="56204">MTCRWDPDHLRTRFVQALSDMYRAEVPLYGHLVEIVRSVDDSVLASRRQRPDGDAIPVEQGLPSRHRLERHGAIRLGTQHEMRTIGRLFAILGMHPVGYYDLSQAPGGGFPLHGTAFRPTSEDLLRKNPFRVFTTVLRPDLIKSETVRSTAQRILRERELFSPELYKLLDKFESFLSAAPNTKGHAPAALTVQDADSLITESLKIFKWHSRSSPNVTFDTYGQLKAEHPVVADIVCFPSAHINHLTPRTLDIDAVQSEMVRRGLPAKERIEGPPPGRSCEILLRQTSFKALEEPVTFASSSPGTRDSQVDGTHTARFGEVEQRGAAVTLKGRRLYDFLLEEAALGAERVGREMNGGILTALFRERYPDDWTTLRREGLVFFRYRVPSQFSGTGPCAGLKIDDGATIKMETLLEQGVVECEPITYEDFLPFSAAGIFKSNLGGNGLENMTAGPAVSHGYDDARKELEVLLGQKIPSEIDLYETLQGASVRECERHLGLREGQIVL</sequence>
<evidence type="ECO:0000256" key="3">
    <source>
        <dbReference type="ARBA" id="ARBA00023002"/>
    </source>
</evidence>
<dbReference type="EC" id="1.13.11.93" evidence="6"/>
<proteinExistence type="inferred from homology"/>
<evidence type="ECO:0000256" key="5">
    <source>
        <dbReference type="ARBA" id="ARBA00035013"/>
    </source>
</evidence>
<organism evidence="9 10">
    <name type="scientific">Rhypophila decipiens</name>
    <dbReference type="NCBI Taxonomy" id="261697"/>
    <lineage>
        <taxon>Eukaryota</taxon>
        <taxon>Fungi</taxon>
        <taxon>Dikarya</taxon>
        <taxon>Ascomycota</taxon>
        <taxon>Pezizomycotina</taxon>
        <taxon>Sordariomycetes</taxon>
        <taxon>Sordariomycetidae</taxon>
        <taxon>Sordariales</taxon>
        <taxon>Naviculisporaceae</taxon>
        <taxon>Rhypophila</taxon>
    </lineage>
</organism>
<evidence type="ECO:0000256" key="6">
    <source>
        <dbReference type="ARBA" id="ARBA00035023"/>
    </source>
</evidence>
<dbReference type="EMBL" id="MU858296">
    <property type="protein sequence ID" value="KAK4207432.1"/>
    <property type="molecule type" value="Genomic_DNA"/>
</dbReference>
<evidence type="ECO:0000256" key="1">
    <source>
        <dbReference type="ARBA" id="ARBA00001954"/>
    </source>
</evidence>
<comment type="similarity">
    <text evidence="5">Belongs to the 2-oxoadipate dioxygenase/decarboxylase family.</text>
</comment>
<dbReference type="PANTHER" id="PTHR39479">
    <property type="match status" value="1"/>
</dbReference>
<dbReference type="InterPro" id="IPR009770">
    <property type="entry name" value="HGLS"/>
</dbReference>
<dbReference type="Pfam" id="PF07063">
    <property type="entry name" value="HGLS"/>
    <property type="match status" value="1"/>
</dbReference>
<evidence type="ECO:0000256" key="8">
    <source>
        <dbReference type="ARBA" id="ARBA00035045"/>
    </source>
</evidence>
<dbReference type="Gene3D" id="3.10.180.80">
    <property type="entry name" value="Uncharacterised protein PF07063, DUF1338"/>
    <property type="match status" value="1"/>
</dbReference>
<evidence type="ECO:0000313" key="10">
    <source>
        <dbReference type="Proteomes" id="UP001301769"/>
    </source>
</evidence>
<protein>
    <recommendedName>
        <fullName evidence="7">2-oxoadipate dioxygenase/decarboxylase</fullName>
        <ecNumber evidence="6">1.13.11.93</ecNumber>
    </recommendedName>
    <alternativeName>
        <fullName evidence="8">2-hydroxyglutarate synthase</fullName>
    </alternativeName>
</protein>
<name>A0AAN6Y173_9PEZI</name>
<comment type="caution">
    <text evidence="9">The sequence shown here is derived from an EMBL/GenBank/DDBJ whole genome shotgun (WGS) entry which is preliminary data.</text>
</comment>
<dbReference type="SMART" id="SM01150">
    <property type="entry name" value="DUF1338"/>
    <property type="match status" value="1"/>
</dbReference>
<reference evidence="9" key="2">
    <citation type="submission" date="2023-05" db="EMBL/GenBank/DDBJ databases">
        <authorList>
            <consortium name="Lawrence Berkeley National Laboratory"/>
            <person name="Steindorff A."/>
            <person name="Hensen N."/>
            <person name="Bonometti L."/>
            <person name="Westerberg I."/>
            <person name="Brannstrom I.O."/>
            <person name="Guillou S."/>
            <person name="Cros-Aarteil S."/>
            <person name="Calhoun S."/>
            <person name="Haridas S."/>
            <person name="Kuo A."/>
            <person name="Mondo S."/>
            <person name="Pangilinan J."/>
            <person name="Riley R."/>
            <person name="Labutti K."/>
            <person name="Andreopoulos B."/>
            <person name="Lipzen A."/>
            <person name="Chen C."/>
            <person name="Yanf M."/>
            <person name="Daum C."/>
            <person name="Ng V."/>
            <person name="Clum A."/>
            <person name="Ohm R."/>
            <person name="Martin F."/>
            <person name="Silar P."/>
            <person name="Natvig D."/>
            <person name="Lalanne C."/>
            <person name="Gautier V."/>
            <person name="Ament-Velasquez S.L."/>
            <person name="Kruys A."/>
            <person name="Hutchinson M.I."/>
            <person name="Powell A.J."/>
            <person name="Barry K."/>
            <person name="Miller A.N."/>
            <person name="Grigoriev I.V."/>
            <person name="Debuchy R."/>
            <person name="Gladieux P."/>
            <person name="Thoren M.H."/>
            <person name="Johannesson H."/>
        </authorList>
    </citation>
    <scope>NUCLEOTIDE SEQUENCE</scope>
    <source>
        <strain evidence="9">PSN293</strain>
    </source>
</reference>
<evidence type="ECO:0000313" key="9">
    <source>
        <dbReference type="EMBL" id="KAK4207432.1"/>
    </source>
</evidence>
<evidence type="ECO:0000256" key="2">
    <source>
        <dbReference type="ARBA" id="ARBA00022964"/>
    </source>
</evidence>
<dbReference type="AlphaFoldDB" id="A0AAN6Y173"/>
<keyword evidence="2" id="KW-0223">Dioxygenase</keyword>
<dbReference type="InterPro" id="IPR047869">
    <property type="entry name" value="YdcJ_bac-like"/>
</dbReference>
<keyword evidence="10" id="KW-1185">Reference proteome</keyword>
<keyword evidence="4" id="KW-0408">Iron</keyword>
<gene>
    <name evidence="9" type="ORF">QBC37DRAFT_327418</name>
</gene>
<keyword evidence="3" id="KW-0560">Oxidoreductase</keyword>
<dbReference type="PANTHER" id="PTHR39479:SF2">
    <property type="entry name" value="2-OXOADIPATE DIOXYGENASE_DECARBOXYLASE"/>
    <property type="match status" value="1"/>
</dbReference>